<dbReference type="Pfam" id="PF00083">
    <property type="entry name" value="Sugar_tr"/>
    <property type="match status" value="1"/>
</dbReference>
<evidence type="ECO:0000313" key="6">
    <source>
        <dbReference type="EMBL" id="BCR92078.1"/>
    </source>
</evidence>
<evidence type="ECO:0000256" key="2">
    <source>
        <dbReference type="ARBA" id="ARBA00022692"/>
    </source>
</evidence>
<dbReference type="InterPro" id="IPR005828">
    <property type="entry name" value="MFS_sugar_transport-like"/>
</dbReference>
<dbReference type="Gene3D" id="1.20.1250.20">
    <property type="entry name" value="MFS general substrate transporter like domains"/>
    <property type="match status" value="1"/>
</dbReference>
<evidence type="ECO:0000256" key="3">
    <source>
        <dbReference type="ARBA" id="ARBA00022989"/>
    </source>
</evidence>
<dbReference type="GO" id="GO:0022857">
    <property type="term" value="F:transmembrane transporter activity"/>
    <property type="evidence" value="ECO:0007669"/>
    <property type="project" value="InterPro"/>
</dbReference>
<keyword evidence="2 5" id="KW-0812">Transmembrane</keyword>
<dbReference type="KEGG" id="ache:ACHE_70921A"/>
<keyword evidence="3 5" id="KW-1133">Transmembrane helix</keyword>
<accession>A0A7R7VXH1</accession>
<dbReference type="GeneID" id="66986436"/>
<proteinExistence type="predicted"/>
<dbReference type="InterPro" id="IPR036259">
    <property type="entry name" value="MFS_trans_sf"/>
</dbReference>
<keyword evidence="7" id="KW-1185">Reference proteome</keyword>
<evidence type="ECO:0000256" key="5">
    <source>
        <dbReference type="SAM" id="Phobius"/>
    </source>
</evidence>
<feature type="transmembrane region" description="Helical" evidence="5">
    <location>
        <begin position="12"/>
        <end position="33"/>
    </location>
</feature>
<sequence length="73" mass="8291">MITPVALSSIGWKYYIVFAVLFASVPLVVIPFFPETMNRNLELIDFVFREAATIWDIVPMARSLPKGDSRTEV</sequence>
<evidence type="ECO:0000256" key="4">
    <source>
        <dbReference type="ARBA" id="ARBA00023136"/>
    </source>
</evidence>
<comment type="subcellular location">
    <subcellularLocation>
        <location evidence="1">Membrane</location>
    </subcellularLocation>
</comment>
<keyword evidence="4 5" id="KW-0472">Membrane</keyword>
<reference evidence="6" key="2">
    <citation type="submission" date="2021-02" db="EMBL/GenBank/DDBJ databases">
        <title>Aspergillus chevalieri M1 genome sequence.</title>
        <authorList>
            <person name="Kadooka C."/>
            <person name="Mori K."/>
            <person name="Futagami T."/>
        </authorList>
    </citation>
    <scope>NUCLEOTIDE SEQUENCE</scope>
    <source>
        <strain evidence="6">M1</strain>
    </source>
</reference>
<evidence type="ECO:0000256" key="1">
    <source>
        <dbReference type="ARBA" id="ARBA00004370"/>
    </source>
</evidence>
<dbReference type="AlphaFoldDB" id="A0A7R7VXH1"/>
<dbReference type="EMBL" id="AP024422">
    <property type="protein sequence ID" value="BCR92078.1"/>
    <property type="molecule type" value="Genomic_DNA"/>
</dbReference>
<protein>
    <recommendedName>
        <fullName evidence="8">Major facilitator superfamily (MFS) profile domain-containing protein</fullName>
    </recommendedName>
</protein>
<organism evidence="6 7">
    <name type="scientific">Aspergillus chevalieri</name>
    <name type="common">Eurotium chevalieri</name>
    <dbReference type="NCBI Taxonomy" id="182096"/>
    <lineage>
        <taxon>Eukaryota</taxon>
        <taxon>Fungi</taxon>
        <taxon>Dikarya</taxon>
        <taxon>Ascomycota</taxon>
        <taxon>Pezizomycotina</taxon>
        <taxon>Eurotiomycetes</taxon>
        <taxon>Eurotiomycetidae</taxon>
        <taxon>Eurotiales</taxon>
        <taxon>Aspergillaceae</taxon>
        <taxon>Aspergillus</taxon>
        <taxon>Aspergillus subgen. Aspergillus</taxon>
    </lineage>
</organism>
<dbReference type="Proteomes" id="UP000637239">
    <property type="component" value="Chromosome 7"/>
</dbReference>
<dbReference type="GO" id="GO:0016020">
    <property type="term" value="C:membrane"/>
    <property type="evidence" value="ECO:0007669"/>
    <property type="project" value="UniProtKB-SubCell"/>
</dbReference>
<evidence type="ECO:0008006" key="8">
    <source>
        <dbReference type="Google" id="ProtNLM"/>
    </source>
</evidence>
<gene>
    <name evidence="6" type="ORF">ACHE_70921A</name>
</gene>
<name>A0A7R7VXH1_ASPCH</name>
<reference evidence="6" key="1">
    <citation type="submission" date="2021-01" db="EMBL/GenBank/DDBJ databases">
        <authorList>
            <consortium name="Aspergillus chevalieri M1 genome sequencing consortium"/>
            <person name="Kazuki M."/>
            <person name="Futagami T."/>
        </authorList>
    </citation>
    <scope>NUCLEOTIDE SEQUENCE</scope>
    <source>
        <strain evidence="6">M1</strain>
    </source>
</reference>
<evidence type="ECO:0000313" key="7">
    <source>
        <dbReference type="Proteomes" id="UP000637239"/>
    </source>
</evidence>
<dbReference type="RefSeq" id="XP_043140600.1">
    <property type="nucleotide sequence ID" value="XM_043283308.1"/>
</dbReference>